<dbReference type="PANTHER" id="PTHR24419:SF18">
    <property type="entry name" value="SERINE_THREONINE-PROTEIN KINASE HASPIN"/>
    <property type="match status" value="1"/>
</dbReference>
<evidence type="ECO:0000256" key="5">
    <source>
        <dbReference type="ARBA" id="ARBA00022777"/>
    </source>
</evidence>
<dbReference type="STRING" id="1408657.A0A0W4ZRE0"/>
<feature type="compositionally biased region" description="Basic and acidic residues" evidence="9">
    <location>
        <begin position="43"/>
        <end position="57"/>
    </location>
</feature>
<dbReference type="Proteomes" id="UP000053447">
    <property type="component" value="Unassembled WGS sequence"/>
</dbReference>
<dbReference type="GO" id="GO:0035556">
    <property type="term" value="P:intracellular signal transduction"/>
    <property type="evidence" value="ECO:0007669"/>
    <property type="project" value="TreeGrafter"/>
</dbReference>
<evidence type="ECO:0000256" key="2">
    <source>
        <dbReference type="ARBA" id="ARBA00022527"/>
    </source>
</evidence>
<reference evidence="12" key="1">
    <citation type="journal article" date="2016" name="Nat. Commun.">
        <title>Genome analysis of three Pneumocystis species reveals adaptation mechanisms to life exclusively in mammalian hosts.</title>
        <authorList>
            <person name="Ma L."/>
            <person name="Chen Z."/>
            <person name="Huang D.W."/>
            <person name="Kutty G."/>
            <person name="Ishihara M."/>
            <person name="Wang H."/>
            <person name="Abouelleil A."/>
            <person name="Bishop L."/>
            <person name="Davey E."/>
            <person name="Deng R."/>
            <person name="Deng X."/>
            <person name="Fan L."/>
            <person name="Fantoni G."/>
            <person name="Fitzgerald M."/>
            <person name="Gogineni E."/>
            <person name="Goldberg J.M."/>
            <person name="Handley G."/>
            <person name="Hu X."/>
            <person name="Huber C."/>
            <person name="Jiao X."/>
            <person name="Jones K."/>
            <person name="Levin J.Z."/>
            <person name="Liu Y."/>
            <person name="Macdonald P."/>
            <person name="Melnikov A."/>
            <person name="Raley C."/>
            <person name="Sassi M."/>
            <person name="Sherman B.T."/>
            <person name="Song X."/>
            <person name="Sykes S."/>
            <person name="Tran B."/>
            <person name="Walsh L."/>
            <person name="Xia Y."/>
            <person name="Yang J."/>
            <person name="Young S."/>
            <person name="Zeng Q."/>
            <person name="Zheng X."/>
            <person name="Stephens R."/>
            <person name="Nusbaum C."/>
            <person name="Birren B.W."/>
            <person name="Azadi P."/>
            <person name="Lempicki R.A."/>
            <person name="Cuomo C.A."/>
            <person name="Kovacs J.A."/>
        </authorList>
    </citation>
    <scope>NUCLEOTIDE SEQUENCE [LARGE SCALE GENOMIC DNA]</scope>
    <source>
        <strain evidence="12">RU7</strain>
    </source>
</reference>
<evidence type="ECO:0000259" key="10">
    <source>
        <dbReference type="PROSITE" id="PS50011"/>
    </source>
</evidence>
<dbReference type="AlphaFoldDB" id="A0A0W4ZRE0"/>
<proteinExistence type="predicted"/>
<dbReference type="OrthoDB" id="5327538at2759"/>
<evidence type="ECO:0000256" key="3">
    <source>
        <dbReference type="ARBA" id="ARBA00022679"/>
    </source>
</evidence>
<evidence type="ECO:0000313" key="11">
    <source>
        <dbReference type="EMBL" id="KTW30934.1"/>
    </source>
</evidence>
<dbReference type="InterPro" id="IPR011009">
    <property type="entry name" value="Kinase-like_dom_sf"/>
</dbReference>
<accession>A0A0W4ZRE0</accession>
<dbReference type="EMBL" id="LFWA01000006">
    <property type="protein sequence ID" value="KTW30934.1"/>
    <property type="molecule type" value="Genomic_DNA"/>
</dbReference>
<evidence type="ECO:0000256" key="9">
    <source>
        <dbReference type="SAM" id="MobiDB-lite"/>
    </source>
</evidence>
<evidence type="ECO:0000256" key="8">
    <source>
        <dbReference type="ARBA" id="ARBA00048679"/>
    </source>
</evidence>
<comment type="caution">
    <text evidence="11">The sequence shown here is derived from an EMBL/GenBank/DDBJ whole genome shotgun (WGS) entry which is preliminary data.</text>
</comment>
<evidence type="ECO:0000256" key="1">
    <source>
        <dbReference type="ARBA" id="ARBA00012513"/>
    </source>
</evidence>
<organism evidence="11 12">
    <name type="scientific">Pneumocystis jirovecii (strain RU7)</name>
    <name type="common">Human pneumocystis pneumonia agent</name>
    <dbReference type="NCBI Taxonomy" id="1408657"/>
    <lineage>
        <taxon>Eukaryota</taxon>
        <taxon>Fungi</taxon>
        <taxon>Dikarya</taxon>
        <taxon>Ascomycota</taxon>
        <taxon>Taphrinomycotina</taxon>
        <taxon>Pneumocystomycetes</taxon>
        <taxon>Pneumocystaceae</taxon>
        <taxon>Pneumocystis</taxon>
    </lineage>
</organism>
<dbReference type="Gene3D" id="1.10.510.10">
    <property type="entry name" value="Transferase(Phosphotransferase) domain 1"/>
    <property type="match status" value="1"/>
</dbReference>
<dbReference type="eggNOG" id="KOG2464">
    <property type="taxonomic scope" value="Eukaryota"/>
</dbReference>
<comment type="catalytic activity">
    <reaction evidence="8">
        <text>L-seryl-[protein] + ATP = O-phospho-L-seryl-[protein] + ADP + H(+)</text>
        <dbReference type="Rhea" id="RHEA:17989"/>
        <dbReference type="Rhea" id="RHEA-COMP:9863"/>
        <dbReference type="Rhea" id="RHEA-COMP:11604"/>
        <dbReference type="ChEBI" id="CHEBI:15378"/>
        <dbReference type="ChEBI" id="CHEBI:29999"/>
        <dbReference type="ChEBI" id="CHEBI:30616"/>
        <dbReference type="ChEBI" id="CHEBI:83421"/>
        <dbReference type="ChEBI" id="CHEBI:456216"/>
        <dbReference type="EC" id="2.7.11.1"/>
    </reaction>
</comment>
<sequence length="513" mass="59926">MSEFDANKQKKGLRRTYGKRRLPYDIFGNFKMWNDIENSPNLKNKDNKSTDVSEENKGSLSSFSGSKLSPNCIGSIVKKASFLYKISVKQDQENSPLNKLKKPLQNQENIMLHTFVSTDKKNHLESIESTNTNPLKNTFLNKTECLLKSQTKKKPSIMESLLSFASQSEIFNFSDYISSLLSTYTISKLGEASFSEVYLIKNKNDEVVLKIVPFGKEGQEDPQDVLHEVRVTLKMSSINGFVKSKGFAIVKGVYPEHLICLWDKYKKDFKSENPRPDFYREDQHFCILLLEKGGKDLEHVNIKSWKQVNRIFWHIVKVLSEGEKKYEFEHRDLHWGNILVNEIFDSSEDLLSELSLYNTHFQQPCIIIIDYTLSRLRCNDHIGKLAWNNLEDQEIFQGHGDYQYDIYRMMKDYVFSLNKSWSEFIPRTNVFWLHYLIDKLIHCKGLVRPPTRLSKRTNSINHADVEIERMFYERVESIWKTINPKKKQFNGKNLLEFNSAEDVLSWGIKEGLT</sequence>
<dbReference type="SUPFAM" id="SSF56112">
    <property type="entry name" value="Protein kinase-like (PK-like)"/>
    <property type="match status" value="1"/>
</dbReference>
<name>A0A0W4ZRE0_PNEJ7</name>
<keyword evidence="6" id="KW-0067">ATP-binding</keyword>
<dbReference type="Gene3D" id="3.30.200.20">
    <property type="entry name" value="Phosphorylase Kinase, domain 1"/>
    <property type="match status" value="1"/>
</dbReference>
<gene>
    <name evidence="11" type="ORF">T551_01486</name>
</gene>
<keyword evidence="4" id="KW-0547">Nucleotide-binding</keyword>
<feature type="domain" description="Protein kinase" evidence="10">
    <location>
        <begin position="183"/>
        <end position="513"/>
    </location>
</feature>
<evidence type="ECO:0000256" key="4">
    <source>
        <dbReference type="ARBA" id="ARBA00022741"/>
    </source>
</evidence>
<dbReference type="InterPro" id="IPR000719">
    <property type="entry name" value="Prot_kinase_dom"/>
</dbReference>
<dbReference type="EC" id="2.7.11.1" evidence="1"/>
<dbReference type="RefSeq" id="XP_018229924.1">
    <property type="nucleotide sequence ID" value="XM_018373749.1"/>
</dbReference>
<protein>
    <recommendedName>
        <fullName evidence="1">non-specific serine/threonine protein kinase</fullName>
        <ecNumber evidence="1">2.7.11.1</ecNumber>
    </recommendedName>
</protein>
<dbReference type="InterPro" id="IPR024604">
    <property type="entry name" value="GSG2_C"/>
</dbReference>
<feature type="region of interest" description="Disordered" evidence="9">
    <location>
        <begin position="38"/>
        <end position="65"/>
    </location>
</feature>
<dbReference type="PANTHER" id="PTHR24419">
    <property type="entry name" value="INTERLEUKIN-1 RECEPTOR-ASSOCIATED KINASE"/>
    <property type="match status" value="1"/>
</dbReference>
<keyword evidence="3" id="KW-0808">Transferase</keyword>
<evidence type="ECO:0000256" key="7">
    <source>
        <dbReference type="ARBA" id="ARBA00047899"/>
    </source>
</evidence>
<evidence type="ECO:0000313" key="12">
    <source>
        <dbReference type="Proteomes" id="UP000053447"/>
    </source>
</evidence>
<keyword evidence="2" id="KW-0723">Serine/threonine-protein kinase</keyword>
<dbReference type="Pfam" id="PF12330">
    <property type="entry name" value="Haspin_kinase"/>
    <property type="match status" value="1"/>
</dbReference>
<evidence type="ECO:0000256" key="6">
    <source>
        <dbReference type="ARBA" id="ARBA00022840"/>
    </source>
</evidence>
<comment type="catalytic activity">
    <reaction evidence="7">
        <text>L-threonyl-[protein] + ATP = O-phospho-L-threonyl-[protein] + ADP + H(+)</text>
        <dbReference type="Rhea" id="RHEA:46608"/>
        <dbReference type="Rhea" id="RHEA-COMP:11060"/>
        <dbReference type="Rhea" id="RHEA-COMP:11605"/>
        <dbReference type="ChEBI" id="CHEBI:15378"/>
        <dbReference type="ChEBI" id="CHEBI:30013"/>
        <dbReference type="ChEBI" id="CHEBI:30616"/>
        <dbReference type="ChEBI" id="CHEBI:61977"/>
        <dbReference type="ChEBI" id="CHEBI:456216"/>
        <dbReference type="EC" id="2.7.11.1"/>
    </reaction>
</comment>
<dbReference type="SMART" id="SM01331">
    <property type="entry name" value="DUF3635"/>
    <property type="match status" value="1"/>
</dbReference>
<dbReference type="PROSITE" id="PS50011">
    <property type="entry name" value="PROTEIN_KINASE_DOM"/>
    <property type="match status" value="1"/>
</dbReference>
<dbReference type="GeneID" id="28940004"/>
<dbReference type="GO" id="GO:0072354">
    <property type="term" value="F:histone H3T3 kinase activity"/>
    <property type="evidence" value="ECO:0007669"/>
    <property type="project" value="TreeGrafter"/>
</dbReference>
<dbReference type="VEuPathDB" id="FungiDB:T551_01486"/>
<keyword evidence="5" id="KW-0418">Kinase</keyword>
<dbReference type="GO" id="GO:0005737">
    <property type="term" value="C:cytoplasm"/>
    <property type="evidence" value="ECO:0007669"/>
    <property type="project" value="TreeGrafter"/>
</dbReference>
<dbReference type="GO" id="GO:0000278">
    <property type="term" value="P:mitotic cell cycle"/>
    <property type="evidence" value="ECO:0007669"/>
    <property type="project" value="TreeGrafter"/>
</dbReference>
<dbReference type="GO" id="GO:0005634">
    <property type="term" value="C:nucleus"/>
    <property type="evidence" value="ECO:0007669"/>
    <property type="project" value="TreeGrafter"/>
</dbReference>
<keyword evidence="12" id="KW-1185">Reference proteome</keyword>
<dbReference type="GO" id="GO:0005524">
    <property type="term" value="F:ATP binding"/>
    <property type="evidence" value="ECO:0007669"/>
    <property type="project" value="UniProtKB-KW"/>
</dbReference>